<dbReference type="EMBL" id="WUUL01000009">
    <property type="protein sequence ID" value="MXQ54811.1"/>
    <property type="molecule type" value="Genomic_DNA"/>
</dbReference>
<comment type="caution">
    <text evidence="2">The sequence shown here is derived from an EMBL/GenBank/DDBJ whole genome shotgun (WGS) entry which is preliminary data.</text>
</comment>
<gene>
    <name evidence="2" type="ORF">GSM42_14025</name>
</gene>
<dbReference type="Proteomes" id="UP000430692">
    <property type="component" value="Unassembled WGS sequence"/>
</dbReference>
<evidence type="ECO:0000313" key="3">
    <source>
        <dbReference type="Proteomes" id="UP000430692"/>
    </source>
</evidence>
<name>A0A6I4VW45_9BACL</name>
<sequence length="304" mass="32406">MKLLSKLALASLSLVTAFTVVLPTGTFADAVEGDTVVTLGKDLTIQQQDSILAEMKVPSNVNKIFVTNQEEHQYLGKYMSAATIGTRALSSAKITIAAPGSGISVKTNNITTITDAMYANAAITAGVRDADIYVTAPIRVSGTAGLTGIIKAFEKATGKQISENQKQVANQEIVRTQDIAKDIGGDSQTAGNQAAQFMNNLKQEIATQNPQSAQEYRDIIINVAGDLNINLNQTTIDQLVQYGQAFSTLNIDYNQLSDQISKLRGSLGDVLSVDPQGIIDTILEFIGSIFSTIGDFFTSSSSQQ</sequence>
<evidence type="ECO:0000256" key="1">
    <source>
        <dbReference type="SAM" id="SignalP"/>
    </source>
</evidence>
<organism evidence="2 3">
    <name type="scientific">Shimazuella alba</name>
    <dbReference type="NCBI Taxonomy" id="2690964"/>
    <lineage>
        <taxon>Bacteria</taxon>
        <taxon>Bacillati</taxon>
        <taxon>Bacillota</taxon>
        <taxon>Bacilli</taxon>
        <taxon>Bacillales</taxon>
        <taxon>Thermoactinomycetaceae</taxon>
        <taxon>Shimazuella</taxon>
    </lineage>
</organism>
<keyword evidence="3" id="KW-1185">Reference proteome</keyword>
<dbReference type="InterPro" id="IPR009343">
    <property type="entry name" value="DUF1002"/>
</dbReference>
<reference evidence="2 3" key="1">
    <citation type="submission" date="2019-12" db="EMBL/GenBank/DDBJ databases">
        <title>Whole-genome analyses of novel actinobacteria.</title>
        <authorList>
            <person name="Sahin N."/>
            <person name="Saygin H."/>
        </authorList>
    </citation>
    <scope>NUCLEOTIDE SEQUENCE [LARGE SCALE GENOMIC DNA]</scope>
    <source>
        <strain evidence="2 3">KC615</strain>
    </source>
</reference>
<dbReference type="RefSeq" id="WP_160802157.1">
    <property type="nucleotide sequence ID" value="NZ_WUUL01000009.1"/>
</dbReference>
<dbReference type="Pfam" id="PF06207">
    <property type="entry name" value="DUF1002"/>
    <property type="match status" value="1"/>
</dbReference>
<accession>A0A6I4VW45</accession>
<proteinExistence type="predicted"/>
<protein>
    <submittedName>
        <fullName evidence="2">DUF1002 domain-containing protein</fullName>
    </submittedName>
</protein>
<keyword evidence="1" id="KW-0732">Signal</keyword>
<feature type="signal peptide" evidence="1">
    <location>
        <begin position="1"/>
        <end position="28"/>
    </location>
</feature>
<feature type="chain" id="PRO_5039522639" evidence="1">
    <location>
        <begin position="29"/>
        <end position="304"/>
    </location>
</feature>
<evidence type="ECO:0000313" key="2">
    <source>
        <dbReference type="EMBL" id="MXQ54811.1"/>
    </source>
</evidence>
<dbReference type="AlphaFoldDB" id="A0A6I4VW45"/>